<keyword evidence="1" id="KW-0732">Signal</keyword>
<dbReference type="EMBL" id="CACRSY010000010">
    <property type="protein sequence ID" value="VYT04845.1"/>
    <property type="molecule type" value="Genomic_DNA"/>
</dbReference>
<evidence type="ECO:0000256" key="1">
    <source>
        <dbReference type="SAM" id="SignalP"/>
    </source>
</evidence>
<feature type="signal peptide" evidence="1">
    <location>
        <begin position="1"/>
        <end position="26"/>
    </location>
</feature>
<organism evidence="2">
    <name type="scientific">Blautia hansenii</name>
    <name type="common">Ruminococcus hansenii</name>
    <dbReference type="NCBI Taxonomy" id="1322"/>
    <lineage>
        <taxon>Bacteria</taxon>
        <taxon>Bacillati</taxon>
        <taxon>Bacillota</taxon>
        <taxon>Clostridia</taxon>
        <taxon>Lachnospirales</taxon>
        <taxon>Lachnospiraceae</taxon>
        <taxon>Blautia</taxon>
    </lineage>
</organism>
<proteinExistence type="predicted"/>
<name>A0A6N2TGZ3_BLAHA</name>
<evidence type="ECO:0000313" key="2">
    <source>
        <dbReference type="EMBL" id="VYT04845.1"/>
    </source>
</evidence>
<accession>A0A6N2TGZ3</accession>
<protein>
    <submittedName>
        <fullName evidence="2">Uncharacterized protein</fullName>
    </submittedName>
</protein>
<feature type="chain" id="PRO_5026739380" evidence="1">
    <location>
        <begin position="27"/>
        <end position="160"/>
    </location>
</feature>
<sequence length="160" mass="17475">MNIKKSIKKSILAIMLILAMNVTVLASENDLNRVADVSLLTNKGYSVKSLSADVKGNILNQGTAKITDNGNGSVNVYGAVLGSVVCDKMILKLTLQRYSNGNWYNIRTFSDTAYNTSLLSKSYNVQVTRGYYYRVKAACVAQDGSITESKDPITDGIYIK</sequence>
<gene>
    <name evidence="2" type="ORF">BHLFYP23_02599</name>
</gene>
<reference evidence="2" key="1">
    <citation type="submission" date="2019-11" db="EMBL/GenBank/DDBJ databases">
        <authorList>
            <person name="Feng L."/>
        </authorList>
    </citation>
    <scope>NUCLEOTIDE SEQUENCE</scope>
    <source>
        <strain evidence="2">BhanseniiLFYP23</strain>
    </source>
</reference>
<dbReference type="AlphaFoldDB" id="A0A6N2TGZ3"/>